<dbReference type="GO" id="GO:0005886">
    <property type="term" value="C:plasma membrane"/>
    <property type="evidence" value="ECO:0007669"/>
    <property type="project" value="UniProtKB-SubCell"/>
</dbReference>
<evidence type="ECO:0000313" key="7">
    <source>
        <dbReference type="EMBL" id="SDJ97388.1"/>
    </source>
</evidence>
<keyword evidence="2" id="KW-1003">Cell membrane</keyword>
<feature type="transmembrane region" description="Helical" evidence="6">
    <location>
        <begin position="388"/>
        <end position="410"/>
    </location>
</feature>
<dbReference type="Pfam" id="PF13440">
    <property type="entry name" value="Polysacc_synt_3"/>
    <property type="match status" value="1"/>
</dbReference>
<feature type="transmembrane region" description="Helical" evidence="6">
    <location>
        <begin position="251"/>
        <end position="276"/>
    </location>
</feature>
<sequence length="494" mass="54566">MDSSMVSFLGNVFKLTTGTTLAQIAGIILIPVITRIYSPEFFGVNQLFISIAALIVGISSLSYDSTIMLPKHDEDSINIFALCTLWILGTSAVVGVIFIGFGDWFGDFFGAPAIVGYFIWLPFFVVLSSFFELLREWLSRRVKFGALSRGIVLNTASTKLIQIGGGLVAASPLGLILGNVGGTGLAVLFMLRELKDDVALLKTVTLKRMRELAIRYKDFAIYGSAGGVANSISLELPTFMLAYFFSPAILGYYALATMAVRLPMGMVGTAIAQVFYQKASEEKNRTGSVKAVIREVHTRLIAIGVFPFVVFVILAEDLFTFVFGMNWLTAGTYAQILAPWFFAVFIFTPISSLFGVLERQKGYLSFEIVTLCTWALIFYVGGTFGDPFFTLTLFSLCGMLIWGSKAVYLIRASGAGYRDSAFSLFRHLLLSVIVSLPLMFAVYMGLPLLILFGVAGITTVVYYLLLFFTDTLIRRELMEMLQGTIPMKYIDWRE</sequence>
<keyword evidence="4 6" id="KW-1133">Transmembrane helix</keyword>
<evidence type="ECO:0000256" key="4">
    <source>
        <dbReference type="ARBA" id="ARBA00022989"/>
    </source>
</evidence>
<dbReference type="AlphaFoldDB" id="A0A1G8Y3H1"/>
<evidence type="ECO:0000256" key="6">
    <source>
        <dbReference type="SAM" id="Phobius"/>
    </source>
</evidence>
<evidence type="ECO:0000256" key="2">
    <source>
        <dbReference type="ARBA" id="ARBA00022475"/>
    </source>
</evidence>
<keyword evidence="5 6" id="KW-0472">Membrane</keyword>
<organism evidence="7 8">
    <name type="scientific">Methanoculleus thermophilus</name>
    <dbReference type="NCBI Taxonomy" id="2200"/>
    <lineage>
        <taxon>Archaea</taxon>
        <taxon>Methanobacteriati</taxon>
        <taxon>Methanobacteriota</taxon>
        <taxon>Stenosarchaea group</taxon>
        <taxon>Methanomicrobia</taxon>
        <taxon>Methanomicrobiales</taxon>
        <taxon>Methanomicrobiaceae</taxon>
        <taxon>Methanoculleus</taxon>
    </lineage>
</organism>
<keyword evidence="8" id="KW-1185">Reference proteome</keyword>
<evidence type="ECO:0000256" key="3">
    <source>
        <dbReference type="ARBA" id="ARBA00022692"/>
    </source>
</evidence>
<feature type="transmembrane region" description="Helical" evidence="6">
    <location>
        <begin position="219"/>
        <end position="245"/>
    </location>
</feature>
<feature type="transmembrane region" description="Helical" evidence="6">
    <location>
        <begin position="79"/>
        <end position="102"/>
    </location>
</feature>
<dbReference type="EMBL" id="FNFT01000002">
    <property type="protein sequence ID" value="SDJ97388.1"/>
    <property type="molecule type" value="Genomic_DNA"/>
</dbReference>
<feature type="transmembrane region" description="Helical" evidence="6">
    <location>
        <begin position="12"/>
        <end position="34"/>
    </location>
</feature>
<gene>
    <name evidence="7" type="ORF">SAMN04488571_102203</name>
</gene>
<comment type="subcellular location">
    <subcellularLocation>
        <location evidence="1">Cell membrane</location>
        <topology evidence="1">Multi-pass membrane protein</topology>
    </subcellularLocation>
</comment>
<protein>
    <submittedName>
        <fullName evidence="7">Membrane protein involved in the export of O-antigen and teichoic acid</fullName>
    </submittedName>
</protein>
<dbReference type="PANTHER" id="PTHR30250:SF28">
    <property type="entry name" value="POLYSACCHARIDE BIOSYNTHESIS PROTEIN"/>
    <property type="match status" value="1"/>
</dbReference>
<feature type="transmembrane region" description="Helical" evidence="6">
    <location>
        <begin position="337"/>
        <end position="357"/>
    </location>
</feature>
<dbReference type="InterPro" id="IPR050833">
    <property type="entry name" value="Poly_Biosynth_Transport"/>
</dbReference>
<proteinExistence type="predicted"/>
<feature type="transmembrane region" description="Helical" evidence="6">
    <location>
        <begin position="449"/>
        <end position="468"/>
    </location>
</feature>
<keyword evidence="3 6" id="KW-0812">Transmembrane</keyword>
<evidence type="ECO:0000256" key="1">
    <source>
        <dbReference type="ARBA" id="ARBA00004651"/>
    </source>
</evidence>
<evidence type="ECO:0000256" key="5">
    <source>
        <dbReference type="ARBA" id="ARBA00023136"/>
    </source>
</evidence>
<feature type="transmembrane region" description="Helical" evidence="6">
    <location>
        <begin position="364"/>
        <end position="382"/>
    </location>
</feature>
<reference evidence="7 8" key="1">
    <citation type="submission" date="2016-10" db="EMBL/GenBank/DDBJ databases">
        <authorList>
            <person name="Varghese N."/>
            <person name="Submissions S."/>
        </authorList>
    </citation>
    <scope>NUCLEOTIDE SEQUENCE [LARGE SCALE GENOMIC DNA]</scope>
    <source>
        <strain evidence="7 8">DSM 2373</strain>
    </source>
</reference>
<feature type="transmembrane region" description="Helical" evidence="6">
    <location>
        <begin position="173"/>
        <end position="191"/>
    </location>
</feature>
<dbReference type="PANTHER" id="PTHR30250">
    <property type="entry name" value="PST FAMILY PREDICTED COLANIC ACID TRANSPORTER"/>
    <property type="match status" value="1"/>
</dbReference>
<accession>A0A1G8Y3H1</accession>
<dbReference type="STRING" id="2200.GCA_001571405_00455"/>
<dbReference type="Proteomes" id="UP000326500">
    <property type="component" value="Unassembled WGS sequence"/>
</dbReference>
<feature type="transmembrane region" description="Helical" evidence="6">
    <location>
        <begin position="46"/>
        <end position="67"/>
    </location>
</feature>
<feature type="transmembrane region" description="Helical" evidence="6">
    <location>
        <begin position="114"/>
        <end position="134"/>
    </location>
</feature>
<evidence type="ECO:0000313" key="8">
    <source>
        <dbReference type="Proteomes" id="UP000326500"/>
    </source>
</evidence>
<feature type="transmembrane region" description="Helical" evidence="6">
    <location>
        <begin position="422"/>
        <end position="443"/>
    </location>
</feature>
<feature type="transmembrane region" description="Helical" evidence="6">
    <location>
        <begin position="300"/>
        <end position="325"/>
    </location>
</feature>
<name>A0A1G8Y3H1_9EURY</name>